<feature type="coiled-coil region" evidence="1">
    <location>
        <begin position="107"/>
        <end position="145"/>
    </location>
</feature>
<dbReference type="Pfam" id="PF13884">
    <property type="entry name" value="Peptidase_S74"/>
    <property type="match status" value="1"/>
</dbReference>
<organism evidence="4 5">
    <name type="scientific">Runella salmonicolor</name>
    <dbReference type="NCBI Taxonomy" id="2950278"/>
    <lineage>
        <taxon>Bacteria</taxon>
        <taxon>Pseudomonadati</taxon>
        <taxon>Bacteroidota</taxon>
        <taxon>Cytophagia</taxon>
        <taxon>Cytophagales</taxon>
        <taxon>Spirosomataceae</taxon>
        <taxon>Runella</taxon>
    </lineage>
</organism>
<dbReference type="Gene3D" id="1.10.10.10">
    <property type="entry name" value="Winged helix-like DNA-binding domain superfamily/Winged helix DNA-binding domain"/>
    <property type="match status" value="1"/>
</dbReference>
<dbReference type="InterPro" id="IPR030392">
    <property type="entry name" value="S74_ICA"/>
</dbReference>
<feature type="domain" description="Peptidase S74" evidence="3">
    <location>
        <begin position="23"/>
        <end position="125"/>
    </location>
</feature>
<dbReference type="EMBL" id="JAMZEL010000004">
    <property type="protein sequence ID" value="MCP1383060.1"/>
    <property type="molecule type" value="Genomic_DNA"/>
</dbReference>
<comment type="caution">
    <text evidence="4">The sequence shown here is derived from an EMBL/GenBank/DDBJ whole genome shotgun (WGS) entry which is preliminary data.</text>
</comment>
<reference evidence="4 5" key="1">
    <citation type="submission" date="2022-06" db="EMBL/GenBank/DDBJ databases">
        <title>Runella sp. S5 genome sequencing.</title>
        <authorList>
            <person name="Park S."/>
        </authorList>
    </citation>
    <scope>NUCLEOTIDE SEQUENCE [LARGE SCALE GENOMIC DNA]</scope>
    <source>
        <strain evidence="4 5">S5</strain>
    </source>
</reference>
<evidence type="ECO:0000259" key="3">
    <source>
        <dbReference type="PROSITE" id="PS51688"/>
    </source>
</evidence>
<dbReference type="InterPro" id="IPR036388">
    <property type="entry name" value="WH-like_DNA-bd_sf"/>
</dbReference>
<gene>
    <name evidence="4" type="ORF">NCI00_11520</name>
</gene>
<evidence type="ECO:0000313" key="4">
    <source>
        <dbReference type="EMBL" id="MCP1383060.1"/>
    </source>
</evidence>
<evidence type="ECO:0000256" key="2">
    <source>
        <dbReference type="SAM" id="MobiDB-lite"/>
    </source>
</evidence>
<keyword evidence="5" id="KW-1185">Reference proteome</keyword>
<evidence type="ECO:0000256" key="1">
    <source>
        <dbReference type="SAM" id="Coils"/>
    </source>
</evidence>
<sequence length="145" mass="16462">MAKYNGATKGWMRPTDGGWSDTSDRRLKKNIQNLESVLEQVMRLRPARYQMIDSNPNATESIGFIAQELKEVFPEVVDVRLMPTTNGAAGEIADLHGVDYSHLSVVAIKAIQEQQELIQKLQKQNEELVQSYTQLMKDVETLKKK</sequence>
<dbReference type="Proteomes" id="UP001204772">
    <property type="component" value="Unassembled WGS sequence"/>
</dbReference>
<protein>
    <submittedName>
        <fullName evidence="4">Tail fiber domain-containing protein</fullName>
    </submittedName>
</protein>
<feature type="region of interest" description="Disordered" evidence="2">
    <location>
        <begin position="1"/>
        <end position="24"/>
    </location>
</feature>
<dbReference type="RefSeq" id="WP_253527620.1">
    <property type="nucleotide sequence ID" value="NZ_JAMZEL010000004.1"/>
</dbReference>
<name>A0ABT1FNI1_9BACT</name>
<keyword evidence="1" id="KW-0175">Coiled coil</keyword>
<dbReference type="PROSITE" id="PS51688">
    <property type="entry name" value="ICA"/>
    <property type="match status" value="1"/>
</dbReference>
<accession>A0ABT1FNI1</accession>
<proteinExistence type="predicted"/>
<evidence type="ECO:0000313" key="5">
    <source>
        <dbReference type="Proteomes" id="UP001204772"/>
    </source>
</evidence>